<dbReference type="Proteomes" id="UP000591131">
    <property type="component" value="Unassembled WGS sequence"/>
</dbReference>
<protein>
    <submittedName>
        <fullName evidence="1">Uncharacterized protein</fullName>
    </submittedName>
</protein>
<feature type="non-terminal residue" evidence="1">
    <location>
        <position position="1"/>
    </location>
</feature>
<accession>A0A7J6KN79</accession>
<gene>
    <name evidence="1" type="ORF">FOL47_003352</name>
</gene>
<name>A0A7J6KN79_PERCH</name>
<feature type="non-terminal residue" evidence="1">
    <location>
        <position position="381"/>
    </location>
</feature>
<organism evidence="1 2">
    <name type="scientific">Perkinsus chesapeaki</name>
    <name type="common">Clam parasite</name>
    <name type="synonym">Perkinsus andrewsi</name>
    <dbReference type="NCBI Taxonomy" id="330153"/>
    <lineage>
        <taxon>Eukaryota</taxon>
        <taxon>Sar</taxon>
        <taxon>Alveolata</taxon>
        <taxon>Perkinsozoa</taxon>
        <taxon>Perkinsea</taxon>
        <taxon>Perkinsida</taxon>
        <taxon>Perkinsidae</taxon>
        <taxon>Perkinsus</taxon>
    </lineage>
</organism>
<dbReference type="AlphaFoldDB" id="A0A7J6KN79"/>
<dbReference type="OrthoDB" id="474327at2759"/>
<keyword evidence="2" id="KW-1185">Reference proteome</keyword>
<proteinExistence type="predicted"/>
<comment type="caution">
    <text evidence="1">The sequence shown here is derived from an EMBL/GenBank/DDBJ whole genome shotgun (WGS) entry which is preliminary data.</text>
</comment>
<dbReference type="EMBL" id="JAAPAO010002012">
    <property type="protein sequence ID" value="KAF4648394.1"/>
    <property type="molecule type" value="Genomic_DNA"/>
</dbReference>
<sequence>AFACRPDLHAIGQTLLGKALGTVSTSLLTRFEFARGSHVTLLLVSFGKLFLLAPMAQQNNDQEIIQPHQLALNGGAAAGDNNLADVAAEAAAEGLALLPYKAANFLKNHAGIIAQLDVANCLVKNGVTNEVLLQDLDKTTCEALAKDLDNPTNLLVLRALARAYAPREDVRYEGGQKRRREDSIDEPEEDRVLCYQREFEAQHGSRVPGRFLVKPGTLMKMRAKQLVPLSACDGSSLVARNEPAHTFVLDKVTGTFKIGEEDARGSRPDDTTCQAADFFLRLTRWGLSACLLKQVSPVDVLLYLARIAELGRCTGVSYMQSADAEFRAEMSVGSLDDSWGKQLAFSHEGILAKHGQNGRATIAINRSIHGSYPGKSSSSSS</sequence>
<evidence type="ECO:0000313" key="2">
    <source>
        <dbReference type="Proteomes" id="UP000591131"/>
    </source>
</evidence>
<reference evidence="1 2" key="1">
    <citation type="submission" date="2020-04" db="EMBL/GenBank/DDBJ databases">
        <title>Perkinsus chesapeaki whole genome sequence.</title>
        <authorList>
            <person name="Bogema D.R."/>
        </authorList>
    </citation>
    <scope>NUCLEOTIDE SEQUENCE [LARGE SCALE GENOMIC DNA]</scope>
    <source>
        <strain evidence="1">ATCC PRA-425</strain>
    </source>
</reference>
<evidence type="ECO:0000313" key="1">
    <source>
        <dbReference type="EMBL" id="KAF4648394.1"/>
    </source>
</evidence>